<sequence>MNCHYHPDHPVERECRLCHKLICSDCLVPVGEHAVCKSCVSQTLTLEEPLANHRPIQLDKKAEKASRAVKTVRRKSETLIEGHRSFFLTTLFSCLPGLGHYYLGLQVRGVQLMIVFFGLIFLNTIVPNSLSFATGFAVPILWFYAQVDAHKHRDMINRGDVVDDRAIFPRWKEMLNVSMLGWSFAIIGSIALTYGLFDLAGLNWQLRDALKEMVTAALFLALGVWIVNGKALPFTTDRNIDKNEDGGHA</sequence>
<dbReference type="Proteomes" id="UP001597343">
    <property type="component" value="Unassembled WGS sequence"/>
</dbReference>
<evidence type="ECO:0000256" key="1">
    <source>
        <dbReference type="SAM" id="Phobius"/>
    </source>
</evidence>
<accession>A0ABW4ZVP2</accession>
<comment type="caution">
    <text evidence="2">The sequence shown here is derived from an EMBL/GenBank/DDBJ whole genome shotgun (WGS) entry which is preliminary data.</text>
</comment>
<protein>
    <submittedName>
        <fullName evidence="2">B-box zinc finger protein</fullName>
    </submittedName>
</protein>
<feature type="transmembrane region" description="Helical" evidence="1">
    <location>
        <begin position="175"/>
        <end position="197"/>
    </location>
</feature>
<feature type="transmembrane region" description="Helical" evidence="1">
    <location>
        <begin position="209"/>
        <end position="228"/>
    </location>
</feature>
<name>A0ABW4ZVP2_9BACL</name>
<reference evidence="3" key="1">
    <citation type="journal article" date="2019" name="Int. J. Syst. Evol. Microbiol.">
        <title>The Global Catalogue of Microorganisms (GCM) 10K type strain sequencing project: providing services to taxonomists for standard genome sequencing and annotation.</title>
        <authorList>
            <consortium name="The Broad Institute Genomics Platform"/>
            <consortium name="The Broad Institute Genome Sequencing Center for Infectious Disease"/>
            <person name="Wu L."/>
            <person name="Ma J."/>
        </authorList>
    </citation>
    <scope>NUCLEOTIDE SEQUENCE [LARGE SCALE GENOMIC DNA]</scope>
    <source>
        <strain evidence="3">CGMCC 1.13574</strain>
    </source>
</reference>
<dbReference type="CDD" id="cd19756">
    <property type="entry name" value="Bbox2"/>
    <property type="match status" value="1"/>
</dbReference>
<keyword evidence="3" id="KW-1185">Reference proteome</keyword>
<keyword evidence="1" id="KW-1133">Transmembrane helix</keyword>
<dbReference type="RefSeq" id="WP_386044853.1">
    <property type="nucleotide sequence ID" value="NZ_JBHUIO010000005.1"/>
</dbReference>
<keyword evidence="1" id="KW-0472">Membrane</keyword>
<evidence type="ECO:0000313" key="3">
    <source>
        <dbReference type="Proteomes" id="UP001597343"/>
    </source>
</evidence>
<gene>
    <name evidence="2" type="ORF">ACFSOY_06210</name>
</gene>
<proteinExistence type="predicted"/>
<feature type="transmembrane region" description="Helical" evidence="1">
    <location>
        <begin position="115"/>
        <end position="145"/>
    </location>
</feature>
<feature type="transmembrane region" description="Helical" evidence="1">
    <location>
        <begin position="85"/>
        <end position="103"/>
    </location>
</feature>
<evidence type="ECO:0000313" key="2">
    <source>
        <dbReference type="EMBL" id="MFD2169584.1"/>
    </source>
</evidence>
<organism evidence="2 3">
    <name type="scientific">Tumebacillus lipolyticus</name>
    <dbReference type="NCBI Taxonomy" id="1280370"/>
    <lineage>
        <taxon>Bacteria</taxon>
        <taxon>Bacillati</taxon>
        <taxon>Bacillota</taxon>
        <taxon>Bacilli</taxon>
        <taxon>Bacillales</taxon>
        <taxon>Alicyclobacillaceae</taxon>
        <taxon>Tumebacillus</taxon>
    </lineage>
</organism>
<keyword evidence="1" id="KW-0812">Transmembrane</keyword>
<dbReference type="EMBL" id="JBHUIO010000005">
    <property type="protein sequence ID" value="MFD2169584.1"/>
    <property type="molecule type" value="Genomic_DNA"/>
</dbReference>